<evidence type="ECO:0000256" key="4">
    <source>
        <dbReference type="ARBA" id="ARBA00010441"/>
    </source>
</evidence>
<protein>
    <recommendedName>
        <fullName evidence="6 16">CDP-diacylglycerol--glycerol-3-phosphate 3-phosphatidyltransferase</fullName>
        <ecNumber evidence="5 16">2.7.8.5</ecNumber>
    </recommendedName>
</protein>
<dbReference type="GO" id="GO:0016020">
    <property type="term" value="C:membrane"/>
    <property type="evidence" value="ECO:0007669"/>
    <property type="project" value="UniProtKB-SubCell"/>
</dbReference>
<evidence type="ECO:0000256" key="6">
    <source>
        <dbReference type="ARBA" id="ARBA00014944"/>
    </source>
</evidence>
<dbReference type="Gene3D" id="1.20.120.1760">
    <property type="match status" value="1"/>
</dbReference>
<dbReference type="PANTHER" id="PTHR14269:SF62">
    <property type="entry name" value="CDP-DIACYLGLYCEROL--GLYCEROL-3-PHOSPHATE 3-PHOSPHATIDYLTRANSFERASE 1, CHLOROPLASTIC"/>
    <property type="match status" value="1"/>
</dbReference>
<keyword evidence="13" id="KW-0594">Phospholipid biosynthesis</keyword>
<organism evidence="19 20">
    <name type="scientific">Vescimonas coprocola</name>
    <dbReference type="NCBI Taxonomy" id="2714355"/>
    <lineage>
        <taxon>Bacteria</taxon>
        <taxon>Bacillati</taxon>
        <taxon>Bacillota</taxon>
        <taxon>Clostridia</taxon>
        <taxon>Eubacteriales</taxon>
        <taxon>Oscillospiraceae</taxon>
        <taxon>Vescimonas</taxon>
    </lineage>
</organism>
<dbReference type="PIRSF" id="PIRSF000847">
    <property type="entry name" value="Phos_ph_gly_syn"/>
    <property type="match status" value="1"/>
</dbReference>
<evidence type="ECO:0000313" key="19">
    <source>
        <dbReference type="EMBL" id="BCK80460.1"/>
    </source>
</evidence>
<evidence type="ECO:0000256" key="9">
    <source>
        <dbReference type="ARBA" id="ARBA00022692"/>
    </source>
</evidence>
<evidence type="ECO:0000256" key="12">
    <source>
        <dbReference type="ARBA" id="ARBA00023136"/>
    </source>
</evidence>
<comment type="catalytic activity">
    <reaction evidence="15">
        <text>a CDP-1,2-diacyl-sn-glycerol + sn-glycerol 3-phosphate = a 1,2-diacyl-sn-glycero-3-phospho-(1'-sn-glycero-3'-phosphate) + CMP + H(+)</text>
        <dbReference type="Rhea" id="RHEA:12593"/>
        <dbReference type="ChEBI" id="CHEBI:15378"/>
        <dbReference type="ChEBI" id="CHEBI:57597"/>
        <dbReference type="ChEBI" id="CHEBI:58332"/>
        <dbReference type="ChEBI" id="CHEBI:60110"/>
        <dbReference type="ChEBI" id="CHEBI:60377"/>
        <dbReference type="EC" id="2.7.8.5"/>
    </reaction>
</comment>
<dbReference type="Proteomes" id="UP000681035">
    <property type="component" value="Chromosome"/>
</dbReference>
<dbReference type="InterPro" id="IPR043130">
    <property type="entry name" value="CDP-OH_PTrfase_TM_dom"/>
</dbReference>
<keyword evidence="14" id="KW-1208">Phospholipid metabolism</keyword>
<evidence type="ECO:0000256" key="10">
    <source>
        <dbReference type="ARBA" id="ARBA00022989"/>
    </source>
</evidence>
<dbReference type="EC" id="2.7.8.5" evidence="5 16"/>
<dbReference type="AlphaFoldDB" id="A0A810PXS4"/>
<keyword evidence="11" id="KW-0443">Lipid metabolism</keyword>
<keyword evidence="8 17" id="KW-0808">Transferase</keyword>
<keyword evidence="20" id="KW-1185">Reference proteome</keyword>
<gene>
    <name evidence="19" type="primary">pgsA_1</name>
    <name evidence="19" type="ORF">MM50RIKEN_02230</name>
</gene>
<name>A0A810PXS4_9FIRM</name>
<evidence type="ECO:0000256" key="15">
    <source>
        <dbReference type="ARBA" id="ARBA00048586"/>
    </source>
</evidence>
<evidence type="ECO:0000313" key="20">
    <source>
        <dbReference type="Proteomes" id="UP000681035"/>
    </source>
</evidence>
<evidence type="ECO:0000256" key="5">
    <source>
        <dbReference type="ARBA" id="ARBA00013170"/>
    </source>
</evidence>
<keyword evidence="9 18" id="KW-0812">Transmembrane</keyword>
<accession>A0A810PXS4</accession>
<evidence type="ECO:0000256" key="8">
    <source>
        <dbReference type="ARBA" id="ARBA00022679"/>
    </source>
</evidence>
<dbReference type="Pfam" id="PF01066">
    <property type="entry name" value="CDP-OH_P_transf"/>
    <property type="match status" value="1"/>
</dbReference>
<proteinExistence type="inferred from homology"/>
<evidence type="ECO:0000256" key="18">
    <source>
        <dbReference type="SAM" id="Phobius"/>
    </source>
</evidence>
<dbReference type="GO" id="GO:0008444">
    <property type="term" value="F:CDP-diacylglycerol-glycerol-3-phosphate 3-phosphatidyltransferase activity"/>
    <property type="evidence" value="ECO:0007669"/>
    <property type="project" value="UniProtKB-UniRule"/>
</dbReference>
<dbReference type="PROSITE" id="PS00379">
    <property type="entry name" value="CDP_ALCOHOL_P_TRANSF"/>
    <property type="match status" value="1"/>
</dbReference>
<evidence type="ECO:0000256" key="7">
    <source>
        <dbReference type="ARBA" id="ARBA00022516"/>
    </source>
</evidence>
<keyword evidence="10 18" id="KW-1133">Transmembrane helix</keyword>
<comment type="function">
    <text evidence="1">This protein catalyzes the committed step to the synthesis of the acidic phospholipids.</text>
</comment>
<comment type="subcellular location">
    <subcellularLocation>
        <location evidence="2">Membrane</location>
        <topology evidence="2">Multi-pass membrane protein</topology>
    </subcellularLocation>
</comment>
<dbReference type="InterPro" id="IPR004570">
    <property type="entry name" value="Phosphatidylglycerol_P_synth"/>
</dbReference>
<comment type="pathway">
    <text evidence="3">Phospholipid metabolism; phosphatidylglycerol biosynthesis; phosphatidylglycerol from CDP-diacylglycerol: step 1/2.</text>
</comment>
<evidence type="ECO:0000256" key="13">
    <source>
        <dbReference type="ARBA" id="ARBA00023209"/>
    </source>
</evidence>
<dbReference type="PANTHER" id="PTHR14269">
    <property type="entry name" value="CDP-DIACYLGLYCEROL--GLYCEROL-3-PHOSPHATE 3-PHOSPHATIDYLTRANSFERASE-RELATED"/>
    <property type="match status" value="1"/>
</dbReference>
<keyword evidence="7" id="KW-0444">Lipid biosynthesis</keyword>
<dbReference type="InterPro" id="IPR050324">
    <property type="entry name" value="CDP-alcohol_PTase-I"/>
</dbReference>
<feature type="transmembrane region" description="Helical" evidence="18">
    <location>
        <begin position="12"/>
        <end position="28"/>
    </location>
</feature>
<keyword evidence="12 18" id="KW-0472">Membrane</keyword>
<comment type="similarity">
    <text evidence="4 17">Belongs to the CDP-alcohol phosphatidyltransferase class-I family.</text>
</comment>
<dbReference type="EMBL" id="AP023418">
    <property type="protein sequence ID" value="BCK80460.1"/>
    <property type="molecule type" value="Genomic_DNA"/>
</dbReference>
<evidence type="ECO:0000256" key="16">
    <source>
        <dbReference type="NCBIfam" id="TIGR00560"/>
    </source>
</evidence>
<evidence type="ECO:0000256" key="1">
    <source>
        <dbReference type="ARBA" id="ARBA00003973"/>
    </source>
</evidence>
<evidence type="ECO:0000256" key="2">
    <source>
        <dbReference type="ARBA" id="ARBA00004141"/>
    </source>
</evidence>
<dbReference type="NCBIfam" id="TIGR00560">
    <property type="entry name" value="pgsA"/>
    <property type="match status" value="1"/>
</dbReference>
<dbReference type="UniPathway" id="UPA00084">
    <property type="reaction ID" value="UER00503"/>
</dbReference>
<dbReference type="GO" id="GO:0006655">
    <property type="term" value="P:phosphatidylglycerol biosynthetic process"/>
    <property type="evidence" value="ECO:0007669"/>
    <property type="project" value="UniProtKB-UniPathway"/>
</dbReference>
<evidence type="ECO:0000256" key="14">
    <source>
        <dbReference type="ARBA" id="ARBA00023264"/>
    </source>
</evidence>
<reference evidence="19" key="1">
    <citation type="submission" date="2020-09" db="EMBL/GenBank/DDBJ databases">
        <title>New species isolated from human feces.</title>
        <authorList>
            <person name="Kitahara M."/>
            <person name="Shigeno Y."/>
            <person name="Shime M."/>
            <person name="Matsumoto Y."/>
            <person name="Nakamura S."/>
            <person name="Motooka D."/>
            <person name="Fukuoka S."/>
            <person name="Nishikawa H."/>
            <person name="Benno Y."/>
        </authorList>
    </citation>
    <scope>NUCLEOTIDE SEQUENCE</scope>
    <source>
        <strain evidence="19">MM50</strain>
    </source>
</reference>
<sequence>MPMNTANKLTLARVFMIPLFLVIAYWGFPGSRYVALGVYILACLTDLLDGYVARHYNQVSDFGKFADPLADKCLVMAALCWFVETGDMVGWVLAVVLLREFAVSGMRLIAVEKGRVIAAGWSGKVKTASTMVCICLMLFGIPHWLNLVCQGVILVTTVYSGVEYFAKNWDVFQEKK</sequence>
<evidence type="ECO:0000256" key="3">
    <source>
        <dbReference type="ARBA" id="ARBA00005042"/>
    </source>
</evidence>
<evidence type="ECO:0000256" key="17">
    <source>
        <dbReference type="RuleBase" id="RU003750"/>
    </source>
</evidence>
<dbReference type="KEGG" id="vcop:MM50RIKEN_02230"/>
<dbReference type="InterPro" id="IPR000462">
    <property type="entry name" value="CDP-OH_P_trans"/>
</dbReference>
<evidence type="ECO:0000256" key="11">
    <source>
        <dbReference type="ARBA" id="ARBA00023098"/>
    </source>
</evidence>
<dbReference type="InterPro" id="IPR048254">
    <property type="entry name" value="CDP_ALCOHOL_P_TRANSF_CS"/>
</dbReference>